<protein>
    <submittedName>
        <fullName evidence="3">Uncharacterized protein</fullName>
    </submittedName>
</protein>
<feature type="non-terminal residue" evidence="3">
    <location>
        <position position="1"/>
    </location>
</feature>
<name>A0A3E2HKA6_SCYLI</name>
<gene>
    <name evidence="3" type="ORF">B7463_g2513</name>
</gene>
<comment type="similarity">
    <text evidence="2">Belongs to the ustYa family.</text>
</comment>
<feature type="non-terminal residue" evidence="3">
    <location>
        <position position="225"/>
    </location>
</feature>
<dbReference type="OMA" id="KKEANIW"/>
<dbReference type="Proteomes" id="UP000258309">
    <property type="component" value="Unassembled WGS sequence"/>
</dbReference>
<dbReference type="InterPro" id="IPR021765">
    <property type="entry name" value="UstYa-like"/>
</dbReference>
<keyword evidence="4" id="KW-1185">Reference proteome</keyword>
<dbReference type="Pfam" id="PF11807">
    <property type="entry name" value="UstYa"/>
    <property type="match status" value="1"/>
</dbReference>
<dbReference type="EMBL" id="NCSJ02000029">
    <property type="protein sequence ID" value="RFU33834.1"/>
    <property type="molecule type" value="Genomic_DNA"/>
</dbReference>
<reference evidence="3 4" key="1">
    <citation type="submission" date="2018-05" db="EMBL/GenBank/DDBJ databases">
        <title>Draft genome sequence of Scytalidium lignicola DSM 105466, a ubiquitous saprotrophic fungus.</title>
        <authorList>
            <person name="Buettner E."/>
            <person name="Gebauer A.M."/>
            <person name="Hofrichter M."/>
            <person name="Liers C."/>
            <person name="Kellner H."/>
        </authorList>
    </citation>
    <scope>NUCLEOTIDE SEQUENCE [LARGE SCALE GENOMIC DNA]</scope>
    <source>
        <strain evidence="3 4">DSM 105466</strain>
    </source>
</reference>
<dbReference type="OrthoDB" id="3687641at2759"/>
<dbReference type="PANTHER" id="PTHR33365:SF4">
    <property type="entry name" value="CYCLOCHLOROTINE BIOSYNTHESIS PROTEIN O"/>
    <property type="match status" value="1"/>
</dbReference>
<dbReference type="GO" id="GO:0043386">
    <property type="term" value="P:mycotoxin biosynthetic process"/>
    <property type="evidence" value="ECO:0007669"/>
    <property type="project" value="InterPro"/>
</dbReference>
<evidence type="ECO:0000313" key="4">
    <source>
        <dbReference type="Proteomes" id="UP000258309"/>
    </source>
</evidence>
<organism evidence="3 4">
    <name type="scientific">Scytalidium lignicola</name>
    <name type="common">Hyphomycete</name>
    <dbReference type="NCBI Taxonomy" id="5539"/>
    <lineage>
        <taxon>Eukaryota</taxon>
        <taxon>Fungi</taxon>
        <taxon>Dikarya</taxon>
        <taxon>Ascomycota</taxon>
        <taxon>Pezizomycotina</taxon>
        <taxon>Leotiomycetes</taxon>
        <taxon>Leotiomycetes incertae sedis</taxon>
        <taxon>Scytalidium</taxon>
    </lineage>
</organism>
<comment type="caution">
    <text evidence="3">The sequence shown here is derived from an EMBL/GenBank/DDBJ whole genome shotgun (WGS) entry which is preliminary data.</text>
</comment>
<evidence type="ECO:0000256" key="1">
    <source>
        <dbReference type="ARBA" id="ARBA00004685"/>
    </source>
</evidence>
<evidence type="ECO:0000313" key="3">
    <source>
        <dbReference type="EMBL" id="RFU33834.1"/>
    </source>
</evidence>
<dbReference type="STRING" id="5539.A0A3E2HKA6"/>
<dbReference type="PANTHER" id="PTHR33365">
    <property type="entry name" value="YALI0B05434P"/>
    <property type="match status" value="1"/>
</dbReference>
<evidence type="ECO:0000256" key="2">
    <source>
        <dbReference type="ARBA" id="ARBA00035112"/>
    </source>
</evidence>
<comment type="pathway">
    <text evidence="1">Mycotoxin biosynthesis.</text>
</comment>
<sequence>MPFQALRPIYERILGSEEEITNEDSGKKEANIWHNVYHSKAIHWICSICLLLLLVAQSLYYTYYTGLRRVGTYESGFATEFGPLHSAIDLVEVQFTGTLAYTESGHLYIDIGEDGVKYFGKPSPEIDHAWHNLLGTTWNFYISEEEAEALPRSSKKYQEYHLGRIGPDVFHTLHCLNEVRKVLDSEYYFNTTLKGLTRQERVHIVTGLDGAQDVRVHQVQTDFQQ</sequence>
<dbReference type="AlphaFoldDB" id="A0A3E2HKA6"/>
<proteinExistence type="inferred from homology"/>
<accession>A0A3E2HKA6</accession>